<dbReference type="SMART" id="SM00855">
    <property type="entry name" value="PGAM"/>
    <property type="match status" value="1"/>
</dbReference>
<dbReference type="Pfam" id="PF00300">
    <property type="entry name" value="His_Phos_1"/>
    <property type="match status" value="1"/>
</dbReference>
<comment type="caution">
    <text evidence="1">The sequence shown here is derived from an EMBL/GenBank/DDBJ whole genome shotgun (WGS) entry which is preliminary data.</text>
</comment>
<reference evidence="1" key="1">
    <citation type="journal article" date="2023" name="Front. Microbiol.">
        <title>Phylogeography and host specificity of Pasteurellaceae pathogenic to sea-farmed fish in the north-east Atlantic.</title>
        <authorList>
            <person name="Gulla S."/>
            <person name="Colquhoun D.J."/>
            <person name="Olsen A.B."/>
            <person name="Spilsberg B."/>
            <person name="Lagesen K."/>
            <person name="Aakesson C.P."/>
            <person name="Strom S."/>
            <person name="Manji F."/>
            <person name="Birkbeck T.H."/>
            <person name="Nilsen H.K."/>
        </authorList>
    </citation>
    <scope>NUCLEOTIDE SEQUENCE</scope>
    <source>
        <strain evidence="1">VIB1234</strain>
    </source>
</reference>
<dbReference type="CDD" id="cd07067">
    <property type="entry name" value="HP_PGM_like"/>
    <property type="match status" value="1"/>
</dbReference>
<dbReference type="RefSeq" id="WP_211598007.1">
    <property type="nucleotide sequence ID" value="NZ_JAGRQI010000011.1"/>
</dbReference>
<gene>
    <name evidence="1" type="primary">sixA</name>
    <name evidence="1" type="ORF">QJU78_06220</name>
</gene>
<dbReference type="Proteomes" id="UP001230466">
    <property type="component" value="Unassembled WGS sequence"/>
</dbReference>
<dbReference type="GO" id="GO:0005737">
    <property type="term" value="C:cytoplasm"/>
    <property type="evidence" value="ECO:0007669"/>
    <property type="project" value="InterPro"/>
</dbReference>
<dbReference type="Gene3D" id="3.40.50.1240">
    <property type="entry name" value="Phosphoglycerate mutase-like"/>
    <property type="match status" value="1"/>
</dbReference>
<evidence type="ECO:0000313" key="2">
    <source>
        <dbReference type="Proteomes" id="UP001230466"/>
    </source>
</evidence>
<protein>
    <submittedName>
        <fullName evidence="1">Phosphohistidine phosphatase SixA</fullName>
    </submittedName>
</protein>
<evidence type="ECO:0000313" key="1">
    <source>
        <dbReference type="EMBL" id="MDP8187363.1"/>
    </source>
</evidence>
<dbReference type="NCBIfam" id="TIGR00249">
    <property type="entry name" value="sixA"/>
    <property type="match status" value="1"/>
</dbReference>
<dbReference type="InterPro" id="IPR013078">
    <property type="entry name" value="His_Pase_superF_clade-1"/>
</dbReference>
<dbReference type="InterPro" id="IPR004449">
    <property type="entry name" value="SixA"/>
</dbReference>
<name>A0AAW8CQQ2_9PAST</name>
<accession>A0AAW8CQQ2</accession>
<organism evidence="1 2">
    <name type="scientific">Pasteurella atlantica</name>
    <dbReference type="NCBI Taxonomy" id="2827233"/>
    <lineage>
        <taxon>Bacteria</taxon>
        <taxon>Pseudomonadati</taxon>
        <taxon>Pseudomonadota</taxon>
        <taxon>Gammaproteobacteria</taxon>
        <taxon>Pasteurellales</taxon>
        <taxon>Pasteurellaceae</taxon>
        <taxon>Pasteurella</taxon>
    </lineage>
</organism>
<sequence length="161" mass="18523">MNIWIMRHGEAAFNATMDNQRSLTEYGKTTTFQQGQWLAKRLIIQNDQLDHILVSPYLRAQQTWQEVQKGFQAVTSDQLFTNVETWNGITPAGHPQTVLDYMRVLRENNVKNLLIVSHLPLVYELVSALTQHQSSVHFYPAVIAEIDWTIDCGKLITSERP</sequence>
<proteinExistence type="predicted"/>
<dbReference type="AlphaFoldDB" id="A0AAW8CQQ2"/>
<dbReference type="SUPFAM" id="SSF53254">
    <property type="entry name" value="Phosphoglycerate mutase-like"/>
    <property type="match status" value="1"/>
</dbReference>
<dbReference type="InterPro" id="IPR029033">
    <property type="entry name" value="His_PPase_superfam"/>
</dbReference>
<dbReference type="GO" id="GO:0101006">
    <property type="term" value="F:protein histidine phosphatase activity"/>
    <property type="evidence" value="ECO:0007669"/>
    <property type="project" value="InterPro"/>
</dbReference>
<dbReference type="EMBL" id="JASAYJ010000011">
    <property type="protein sequence ID" value="MDP8187363.1"/>
    <property type="molecule type" value="Genomic_DNA"/>
</dbReference>